<keyword evidence="2 3" id="KW-0456">Lyase</keyword>
<protein>
    <submittedName>
        <fullName evidence="6">Dihydrodipicolinate synthase family protein</fullName>
    </submittedName>
</protein>
<feature type="active site" description="Proton donor/acceptor" evidence="4">
    <location>
        <position position="131"/>
    </location>
</feature>
<evidence type="ECO:0000256" key="4">
    <source>
        <dbReference type="PIRSR" id="PIRSR001365-1"/>
    </source>
</evidence>
<dbReference type="RefSeq" id="WP_058888557.1">
    <property type="nucleotide sequence ID" value="NZ_LQBM01000003.1"/>
</dbReference>
<dbReference type="PRINTS" id="PR00146">
    <property type="entry name" value="DHPICSNTHASE"/>
</dbReference>
<dbReference type="GO" id="GO:0008840">
    <property type="term" value="F:4-hydroxy-tetrahydrodipicolinate synthase activity"/>
    <property type="evidence" value="ECO:0007669"/>
    <property type="project" value="TreeGrafter"/>
</dbReference>
<dbReference type="Pfam" id="PF00701">
    <property type="entry name" value="DHDPS"/>
    <property type="match status" value="1"/>
</dbReference>
<dbReference type="InterPro" id="IPR013785">
    <property type="entry name" value="Aldolase_TIM"/>
</dbReference>
<sequence length="297" mass="31287">MFTGLSAFPHTPLRDDAFDEAAYAGLIERLAAVGVDSITALGSTGSYMYLDREERRRAAKTAVQRAGAVPVMVGIGALRTAQVHRLAEDAQNAGASAVLLAPVTYQALTPEEVLGLFEDVTAELSVPLVVYDNPRTTHVQFTDELYARIATLPHVASIKIPGVPAEPDLAAERVATIRTHIPDTVTVGVSGDDAAARGLIAGCDAWYSVIGGTLPGPALKITRAALSGDHAGALAESVRLEPLWALFAEHGSYRVTAAIIEHLGLAATDCLPRPVQGLDRSARALLVQVLEELELTG</sequence>
<gene>
    <name evidence="6" type="ORF">AVL63_02260</name>
</gene>
<accession>A0A0W8IGC1</accession>
<evidence type="ECO:0000256" key="1">
    <source>
        <dbReference type="ARBA" id="ARBA00007592"/>
    </source>
</evidence>
<dbReference type="CDD" id="cd00408">
    <property type="entry name" value="DHDPS-like"/>
    <property type="match status" value="1"/>
</dbReference>
<dbReference type="AlphaFoldDB" id="A0A0W8IGC1"/>
<proteinExistence type="inferred from homology"/>
<feature type="active site" description="Schiff-base intermediate with substrate" evidence="4">
    <location>
        <position position="159"/>
    </location>
</feature>
<evidence type="ECO:0000256" key="5">
    <source>
        <dbReference type="PIRSR" id="PIRSR001365-2"/>
    </source>
</evidence>
<dbReference type="SUPFAM" id="SSF51569">
    <property type="entry name" value="Aldolase"/>
    <property type="match status" value="1"/>
</dbReference>
<dbReference type="GO" id="GO:0005829">
    <property type="term" value="C:cytosol"/>
    <property type="evidence" value="ECO:0007669"/>
    <property type="project" value="TreeGrafter"/>
</dbReference>
<comment type="similarity">
    <text evidence="1 3">Belongs to the DapA family.</text>
</comment>
<name>A0A0W8IGC1_9MICC</name>
<organism evidence="6 7">
    <name type="scientific">Nesterenkonia jeotgali</name>
    <dbReference type="NCBI Taxonomy" id="317018"/>
    <lineage>
        <taxon>Bacteria</taxon>
        <taxon>Bacillati</taxon>
        <taxon>Actinomycetota</taxon>
        <taxon>Actinomycetes</taxon>
        <taxon>Micrococcales</taxon>
        <taxon>Micrococcaceae</taxon>
        <taxon>Nesterenkonia</taxon>
    </lineage>
</organism>
<dbReference type="PIRSF" id="PIRSF001365">
    <property type="entry name" value="DHDPS"/>
    <property type="match status" value="1"/>
</dbReference>
<dbReference type="Gene3D" id="3.20.20.70">
    <property type="entry name" value="Aldolase class I"/>
    <property type="match status" value="1"/>
</dbReference>
<dbReference type="Proteomes" id="UP000054023">
    <property type="component" value="Unassembled WGS sequence"/>
</dbReference>
<evidence type="ECO:0000313" key="7">
    <source>
        <dbReference type="Proteomes" id="UP000054023"/>
    </source>
</evidence>
<evidence type="ECO:0000256" key="3">
    <source>
        <dbReference type="PIRNR" id="PIRNR001365"/>
    </source>
</evidence>
<keyword evidence="7" id="KW-1185">Reference proteome</keyword>
<dbReference type="OrthoDB" id="9778880at2"/>
<evidence type="ECO:0000313" key="6">
    <source>
        <dbReference type="EMBL" id="KUG58875.1"/>
    </source>
</evidence>
<dbReference type="PANTHER" id="PTHR12128">
    <property type="entry name" value="DIHYDRODIPICOLINATE SYNTHASE"/>
    <property type="match status" value="1"/>
</dbReference>
<dbReference type="PANTHER" id="PTHR12128:SF66">
    <property type="entry name" value="4-HYDROXY-2-OXOGLUTARATE ALDOLASE, MITOCHONDRIAL"/>
    <property type="match status" value="1"/>
</dbReference>
<dbReference type="InterPro" id="IPR002220">
    <property type="entry name" value="DapA-like"/>
</dbReference>
<evidence type="ECO:0000256" key="2">
    <source>
        <dbReference type="ARBA" id="ARBA00023239"/>
    </source>
</evidence>
<dbReference type="STRING" id="317018.AVL63_02260"/>
<dbReference type="EMBL" id="LQBM01000003">
    <property type="protein sequence ID" value="KUG58875.1"/>
    <property type="molecule type" value="Genomic_DNA"/>
</dbReference>
<comment type="caution">
    <text evidence="6">The sequence shown here is derived from an EMBL/GenBank/DDBJ whole genome shotgun (WGS) entry which is preliminary data.</text>
</comment>
<dbReference type="SMART" id="SM01130">
    <property type="entry name" value="DHDPS"/>
    <property type="match status" value="1"/>
</dbReference>
<reference evidence="7" key="1">
    <citation type="submission" date="2015-12" db="EMBL/GenBank/DDBJ databases">
        <authorList>
            <person name="Nair G.R."/>
            <person name="Kaur G."/>
            <person name="Mayilraj S."/>
        </authorList>
    </citation>
    <scope>NUCLEOTIDE SEQUENCE [LARGE SCALE GENOMIC DNA]</scope>
    <source>
        <strain evidence="7">CD08_7</strain>
    </source>
</reference>
<feature type="binding site" evidence="5">
    <location>
        <position position="44"/>
    </location>
    <ligand>
        <name>pyruvate</name>
        <dbReference type="ChEBI" id="CHEBI:15361"/>
    </ligand>
</feature>